<sequence length="124" mass="13452">MWAAEAEPEIAWGERALRLSPFDSWSFAAFGSQALGHFLLERPDEAAKAAYRAVQSNPGHSINYVILIGPLVTLRRFDEAKAAAARVIELQPNFRISQQFSDVDCAPALATKLGAALQTAGLPE</sequence>
<evidence type="ECO:0008006" key="3">
    <source>
        <dbReference type="Google" id="ProtNLM"/>
    </source>
</evidence>
<accession>A0A9X9XT72</accession>
<evidence type="ECO:0000313" key="1">
    <source>
        <dbReference type="EMBL" id="UEM10866.1"/>
    </source>
</evidence>
<dbReference type="SUPFAM" id="SSF48452">
    <property type="entry name" value="TPR-like"/>
    <property type="match status" value="1"/>
</dbReference>
<organism evidence="1 2">
    <name type="scientific">Bradyrhizobium barranii subsp. barranii</name>
    <dbReference type="NCBI Taxonomy" id="2823807"/>
    <lineage>
        <taxon>Bacteria</taxon>
        <taxon>Pseudomonadati</taxon>
        <taxon>Pseudomonadota</taxon>
        <taxon>Alphaproteobacteria</taxon>
        <taxon>Hyphomicrobiales</taxon>
        <taxon>Nitrobacteraceae</taxon>
        <taxon>Bradyrhizobium</taxon>
        <taxon>Bradyrhizobium barranii</taxon>
    </lineage>
</organism>
<reference evidence="1 2" key="1">
    <citation type="journal article" date="2022" name="Int. J. Syst. Evol. Microbiol.">
        <title>Strains of Bradyrhizobium barranii sp. nov. associated with legumes native to Canada are symbionts of soybeans and belong to different subspecies (subsp. barranii subsp. nov. and subsp. apii subsp. nov.) and symbiovars (sv. glycinearum and sv. septentrionale).</title>
        <authorList>
            <person name="Bromfield E.S.P."/>
            <person name="Cloutier S."/>
            <person name="Wasai-Hara S."/>
            <person name="Minamisawa K."/>
        </authorList>
    </citation>
    <scope>NUCLEOTIDE SEQUENCE [LARGE SCALE GENOMIC DNA]</scope>
    <source>
        <strain evidence="1 2">144S4</strain>
    </source>
</reference>
<dbReference type="EMBL" id="CP086136">
    <property type="protein sequence ID" value="UEM10866.1"/>
    <property type="molecule type" value="Genomic_DNA"/>
</dbReference>
<dbReference type="RefSeq" id="WP_225005390.1">
    <property type="nucleotide sequence ID" value="NZ_CP086136.1"/>
</dbReference>
<evidence type="ECO:0000313" key="2">
    <source>
        <dbReference type="Proteomes" id="UP000664702"/>
    </source>
</evidence>
<gene>
    <name evidence="1" type="ORF">J4G43_040630</name>
</gene>
<dbReference type="Gene3D" id="1.25.40.10">
    <property type="entry name" value="Tetratricopeptide repeat domain"/>
    <property type="match status" value="1"/>
</dbReference>
<name>A0A9X9XT72_9BRAD</name>
<dbReference type="AlphaFoldDB" id="A0A9X9XT72"/>
<dbReference type="Proteomes" id="UP000664702">
    <property type="component" value="Chromosome"/>
</dbReference>
<protein>
    <recommendedName>
        <fullName evidence="3">Tetratricopeptide repeat protein</fullName>
    </recommendedName>
</protein>
<proteinExistence type="predicted"/>
<dbReference type="KEGG" id="bban:J4G43_040630"/>
<dbReference type="InterPro" id="IPR011990">
    <property type="entry name" value="TPR-like_helical_dom_sf"/>
</dbReference>